<proteinExistence type="predicted"/>
<dbReference type="Pfam" id="PF14470">
    <property type="entry name" value="bPH_3"/>
    <property type="match status" value="1"/>
</dbReference>
<evidence type="ECO:0008006" key="6">
    <source>
        <dbReference type="Google" id="ProtNLM"/>
    </source>
</evidence>
<dbReference type="Proteomes" id="UP000052068">
    <property type="component" value="Unassembled WGS sequence"/>
</dbReference>
<evidence type="ECO:0000256" key="1">
    <source>
        <dbReference type="SAM" id="Phobius"/>
    </source>
</evidence>
<keyword evidence="5" id="KW-1185">Reference proteome</keyword>
<keyword evidence="1" id="KW-0472">Membrane</keyword>
<dbReference type="Pfam" id="PF09851">
    <property type="entry name" value="SHOCT"/>
    <property type="match status" value="1"/>
</dbReference>
<evidence type="ECO:0000313" key="5">
    <source>
        <dbReference type="Proteomes" id="UP000052068"/>
    </source>
</evidence>
<gene>
    <name evidence="4" type="ORF">RS75_04685</name>
</gene>
<sequence>MRGIFNIIFFLFLATVLIMSLVGVPLLALYLLFVFVGGRKRREKIQAKVINTLMSGEEVVGYVIENRVMSLFQRRLAIFITNSRVIFVQRKILGGYQMMDRQWKDLQDAKMDENIMPNLFGASLSFSFINPPGGIMSVSGVDPETAAKLYTYSQAQEHAWEEKRRVRTLEEKRAASGGINFHGFPQAAQQPQAQAPALVSGQTIDVTPTDTVVAEINRAKALLDSGAISDAEFQEIKSKILSRHFQ</sequence>
<dbReference type="EMBL" id="JWJH01000003">
    <property type="protein sequence ID" value="KJF69266.1"/>
    <property type="molecule type" value="Genomic_DNA"/>
</dbReference>
<dbReference type="InterPro" id="IPR039519">
    <property type="entry name" value="YokE-like_PH"/>
</dbReference>
<name>A0ABR5CWP6_9HYPH</name>
<feature type="domain" description="SHOCT" evidence="2">
    <location>
        <begin position="215"/>
        <end position="241"/>
    </location>
</feature>
<keyword evidence="1" id="KW-1133">Transmembrane helix</keyword>
<evidence type="ECO:0000313" key="4">
    <source>
        <dbReference type="EMBL" id="KJF69266.1"/>
    </source>
</evidence>
<accession>A0ABR5CWP6</accession>
<feature type="transmembrane region" description="Helical" evidence="1">
    <location>
        <begin position="6"/>
        <end position="36"/>
    </location>
</feature>
<feature type="domain" description="YokE-like PH" evidence="3">
    <location>
        <begin position="54"/>
        <end position="127"/>
    </location>
</feature>
<dbReference type="RefSeq" id="WP_045017829.1">
    <property type="nucleotide sequence ID" value="NZ_JWJH01000003.1"/>
</dbReference>
<dbReference type="InterPro" id="IPR018649">
    <property type="entry name" value="SHOCT"/>
</dbReference>
<comment type="caution">
    <text evidence="4">The sequence shown here is derived from an EMBL/GenBank/DDBJ whole genome shotgun (WGS) entry which is preliminary data.</text>
</comment>
<reference evidence="4 5" key="1">
    <citation type="submission" date="2015-03" db="EMBL/GenBank/DDBJ databases">
        <title>Draft Genome Sequences of Agrobacterium nepotum Strain 39/7T (= CFBP 7436T = LMG 26435T) and Agrobacterium sp. Strain KFB 330 (= CFBP 8308 = LMG 28674).</title>
        <authorList>
            <person name="Kuzmanovic N."/>
            <person name="Pulawska J."/>
            <person name="Obradovic A."/>
        </authorList>
    </citation>
    <scope>NUCLEOTIDE SEQUENCE [LARGE SCALE GENOMIC DNA]</scope>
    <source>
        <strain evidence="4 5">39/7</strain>
    </source>
</reference>
<evidence type="ECO:0000259" key="3">
    <source>
        <dbReference type="Pfam" id="PF14470"/>
    </source>
</evidence>
<evidence type="ECO:0000259" key="2">
    <source>
        <dbReference type="Pfam" id="PF09851"/>
    </source>
</evidence>
<protein>
    <recommendedName>
        <fullName evidence="6">SHOCT domain-containing protein</fullName>
    </recommendedName>
</protein>
<keyword evidence="1" id="KW-0812">Transmembrane</keyword>
<organism evidence="4 5">
    <name type="scientific">Rhizobium nepotum 39/7</name>
    <dbReference type="NCBI Taxonomy" id="1368418"/>
    <lineage>
        <taxon>Bacteria</taxon>
        <taxon>Pseudomonadati</taxon>
        <taxon>Pseudomonadota</taxon>
        <taxon>Alphaproteobacteria</taxon>
        <taxon>Hyphomicrobiales</taxon>
        <taxon>Rhizobiaceae</taxon>
        <taxon>Rhizobium/Agrobacterium group</taxon>
        <taxon>Rhizobium</taxon>
    </lineage>
</organism>